<reference evidence="3" key="1">
    <citation type="submission" date="2018-06" db="EMBL/GenBank/DDBJ databases">
        <authorList>
            <person name="Zhirakovskaya E."/>
        </authorList>
    </citation>
    <scope>NUCLEOTIDE SEQUENCE</scope>
</reference>
<keyword evidence="1" id="KW-0175">Coiled coil</keyword>
<accession>A0A3B0URC2</accession>
<organism evidence="3">
    <name type="scientific">hydrothermal vent metagenome</name>
    <dbReference type="NCBI Taxonomy" id="652676"/>
    <lineage>
        <taxon>unclassified sequences</taxon>
        <taxon>metagenomes</taxon>
        <taxon>ecological metagenomes</taxon>
    </lineage>
</organism>
<evidence type="ECO:0000313" key="3">
    <source>
        <dbReference type="EMBL" id="VAW31670.1"/>
    </source>
</evidence>
<proteinExistence type="predicted"/>
<dbReference type="Pfam" id="PF20797">
    <property type="entry name" value="HepT-like_2"/>
    <property type="match status" value="1"/>
</dbReference>
<feature type="coiled-coil region" evidence="1">
    <location>
        <begin position="2"/>
        <end position="29"/>
    </location>
</feature>
<dbReference type="AlphaFoldDB" id="A0A3B0URC2"/>
<evidence type="ECO:0000259" key="2">
    <source>
        <dbReference type="Pfam" id="PF20797"/>
    </source>
</evidence>
<gene>
    <name evidence="3" type="ORF">MNBD_CHLOROFLEXI01-4502</name>
</gene>
<feature type="domain" description="HepT-like" evidence="2">
    <location>
        <begin position="48"/>
        <end position="155"/>
    </location>
</feature>
<evidence type="ECO:0000256" key="1">
    <source>
        <dbReference type="SAM" id="Coils"/>
    </source>
</evidence>
<protein>
    <recommendedName>
        <fullName evidence="2">HepT-like domain-containing protein</fullName>
    </recommendedName>
</protein>
<dbReference type="InterPro" id="IPR048769">
    <property type="entry name" value="HepT-like_dom"/>
</dbReference>
<dbReference type="EMBL" id="UOEU01000269">
    <property type="protein sequence ID" value="VAW31670.1"/>
    <property type="molecule type" value="Genomic_DNA"/>
</dbReference>
<sequence>MNQRYQNLIERIRNEASDLEQVIGRAEQGWSVVQTTPANERQAFVDSVALNLHGFYSGLERLFALIARQVDLTLPSGATWHRDLLQQMAQDLPAVRPAVISQENAAQLDEFRRFRHLVRNVYTINLTPTKMEGLLRALPLLWSKPRAELLAFADYLEALAENLDD</sequence>
<name>A0A3B0URC2_9ZZZZ</name>